<keyword evidence="1" id="KW-0472">Membrane</keyword>
<reference evidence="2" key="1">
    <citation type="submission" date="2020-04" db="EMBL/GenBank/DDBJ databases">
        <title>Genome Assembly and Annotation of Botryosphaeria dothidea sdau 11-99, a Latent Pathogen of Apple Fruit Ring Rot in China.</title>
        <authorList>
            <person name="Yu C."/>
            <person name="Diao Y."/>
            <person name="Lu Q."/>
            <person name="Zhao J."/>
            <person name="Cui S."/>
            <person name="Peng C."/>
            <person name="He B."/>
            <person name="Liu H."/>
        </authorList>
    </citation>
    <scope>NUCLEOTIDE SEQUENCE [LARGE SCALE GENOMIC DNA]</scope>
    <source>
        <strain evidence="2">Sdau11-99</strain>
    </source>
</reference>
<keyword evidence="1" id="KW-1133">Transmembrane helix</keyword>
<dbReference type="Proteomes" id="UP000572817">
    <property type="component" value="Unassembled WGS sequence"/>
</dbReference>
<protein>
    <submittedName>
        <fullName evidence="2">Uncharacterized protein</fullName>
    </submittedName>
</protein>
<evidence type="ECO:0000313" key="3">
    <source>
        <dbReference type="Proteomes" id="UP000572817"/>
    </source>
</evidence>
<dbReference type="EMBL" id="WWBZ02000022">
    <property type="protein sequence ID" value="KAF4307722.1"/>
    <property type="molecule type" value="Genomic_DNA"/>
</dbReference>
<keyword evidence="1" id="KW-0812">Transmembrane</keyword>
<organism evidence="2 3">
    <name type="scientific">Botryosphaeria dothidea</name>
    <dbReference type="NCBI Taxonomy" id="55169"/>
    <lineage>
        <taxon>Eukaryota</taxon>
        <taxon>Fungi</taxon>
        <taxon>Dikarya</taxon>
        <taxon>Ascomycota</taxon>
        <taxon>Pezizomycotina</taxon>
        <taxon>Dothideomycetes</taxon>
        <taxon>Dothideomycetes incertae sedis</taxon>
        <taxon>Botryosphaeriales</taxon>
        <taxon>Botryosphaeriaceae</taxon>
        <taxon>Botryosphaeria</taxon>
    </lineage>
</organism>
<dbReference type="AlphaFoldDB" id="A0A8H4N9T9"/>
<feature type="transmembrane region" description="Helical" evidence="1">
    <location>
        <begin position="6"/>
        <end position="26"/>
    </location>
</feature>
<accession>A0A8H4N9T9</accession>
<proteinExistence type="predicted"/>
<sequence length="85" mass="9331">MVPSAEALVGIVSLVVALPPSALILWHCFRRPRRFTVDLENPILIDDTETAPQVRRPGLRSNSYEMAFITRSETLLLLSGGVAGQ</sequence>
<keyword evidence="3" id="KW-1185">Reference proteome</keyword>
<dbReference type="OrthoDB" id="4779284at2759"/>
<name>A0A8H4N9T9_9PEZI</name>
<gene>
    <name evidence="2" type="ORF">GTA08_BOTSDO03420</name>
</gene>
<evidence type="ECO:0000313" key="2">
    <source>
        <dbReference type="EMBL" id="KAF4307722.1"/>
    </source>
</evidence>
<comment type="caution">
    <text evidence="2">The sequence shown here is derived from an EMBL/GenBank/DDBJ whole genome shotgun (WGS) entry which is preliminary data.</text>
</comment>
<evidence type="ECO:0000256" key="1">
    <source>
        <dbReference type="SAM" id="Phobius"/>
    </source>
</evidence>